<evidence type="ECO:0000256" key="2">
    <source>
        <dbReference type="ARBA" id="ARBA00022692"/>
    </source>
</evidence>
<evidence type="ECO:0000259" key="5">
    <source>
        <dbReference type="Pfam" id="PF03522"/>
    </source>
</evidence>
<dbReference type="InterPro" id="IPR018491">
    <property type="entry name" value="SLC12_C"/>
</dbReference>
<dbReference type="GO" id="GO:0055078">
    <property type="term" value="P:sodium ion homeostasis"/>
    <property type="evidence" value="ECO:0007669"/>
    <property type="project" value="TreeGrafter"/>
</dbReference>
<organism evidence="6 7">
    <name type="scientific">Cylicostephanus goldi</name>
    <name type="common">Nematode worm</name>
    <dbReference type="NCBI Taxonomy" id="71465"/>
    <lineage>
        <taxon>Eukaryota</taxon>
        <taxon>Metazoa</taxon>
        <taxon>Ecdysozoa</taxon>
        <taxon>Nematoda</taxon>
        <taxon>Chromadorea</taxon>
        <taxon>Rhabditida</taxon>
        <taxon>Rhabditina</taxon>
        <taxon>Rhabditomorpha</taxon>
        <taxon>Strongyloidea</taxon>
        <taxon>Strongylidae</taxon>
        <taxon>Cylicostephanus</taxon>
    </lineage>
</organism>
<dbReference type="EMBL" id="UYRV01109020">
    <property type="protein sequence ID" value="VDN24873.1"/>
    <property type="molecule type" value="Genomic_DNA"/>
</dbReference>
<proteinExistence type="predicted"/>
<dbReference type="PANTHER" id="PTHR11827">
    <property type="entry name" value="SOLUTE CARRIER FAMILY 12, CATION COTRANSPORTERS"/>
    <property type="match status" value="1"/>
</dbReference>
<accession>A0A3P7MML3</accession>
<evidence type="ECO:0000256" key="1">
    <source>
        <dbReference type="ARBA" id="ARBA00004141"/>
    </source>
</evidence>
<dbReference type="Proteomes" id="UP000271889">
    <property type="component" value="Unassembled WGS sequence"/>
</dbReference>
<keyword evidence="3" id="KW-1133">Transmembrane helix</keyword>
<dbReference type="InterPro" id="IPR004842">
    <property type="entry name" value="SLC12A_fam"/>
</dbReference>
<evidence type="ECO:0000256" key="4">
    <source>
        <dbReference type="ARBA" id="ARBA00023136"/>
    </source>
</evidence>
<dbReference type="OrthoDB" id="2020542at2759"/>
<sequence>MGRSLLTCGYVIPFKPSGRIYLMTEKVDRQMNEWLRNHHIIAYPAVVAAEDQAEGAAALLQATGVGKLRPNILMLGFKTNWEQSSTSDMRAINTFYEIILNAFEKNVGVAIFRNSNVGFDLTKRLTGKETIENEADDNGIDLDP</sequence>
<dbReference type="Pfam" id="PF03522">
    <property type="entry name" value="SLC12"/>
    <property type="match status" value="1"/>
</dbReference>
<dbReference type="GO" id="GO:0016020">
    <property type="term" value="C:membrane"/>
    <property type="evidence" value="ECO:0007669"/>
    <property type="project" value="UniProtKB-SubCell"/>
</dbReference>
<dbReference type="GO" id="GO:0006884">
    <property type="term" value="P:cell volume homeostasis"/>
    <property type="evidence" value="ECO:0007669"/>
    <property type="project" value="TreeGrafter"/>
</dbReference>
<evidence type="ECO:0000313" key="6">
    <source>
        <dbReference type="EMBL" id="VDN24873.1"/>
    </source>
</evidence>
<evidence type="ECO:0000256" key="3">
    <source>
        <dbReference type="ARBA" id="ARBA00022989"/>
    </source>
</evidence>
<keyword evidence="7" id="KW-1185">Reference proteome</keyword>
<dbReference type="GO" id="GO:0055064">
    <property type="term" value="P:chloride ion homeostasis"/>
    <property type="evidence" value="ECO:0007669"/>
    <property type="project" value="TreeGrafter"/>
</dbReference>
<gene>
    <name evidence="6" type="ORF">CGOC_LOCUS9934</name>
</gene>
<dbReference type="AlphaFoldDB" id="A0A3P7MML3"/>
<name>A0A3P7MML3_CYLGO</name>
<evidence type="ECO:0000313" key="7">
    <source>
        <dbReference type="Proteomes" id="UP000271889"/>
    </source>
</evidence>
<dbReference type="GO" id="GO:1990573">
    <property type="term" value="P:potassium ion import across plasma membrane"/>
    <property type="evidence" value="ECO:0007669"/>
    <property type="project" value="TreeGrafter"/>
</dbReference>
<dbReference type="PANTHER" id="PTHR11827:SF7">
    <property type="entry name" value="SOLUTE CARRIER FAMILY 12 PROTEIN B0303.11"/>
    <property type="match status" value="1"/>
</dbReference>
<feature type="domain" description="SLC12A transporter C-terminal" evidence="5">
    <location>
        <begin position="3"/>
        <end position="135"/>
    </location>
</feature>
<protein>
    <recommendedName>
        <fullName evidence="5">SLC12A transporter C-terminal domain-containing protein</fullName>
    </recommendedName>
</protein>
<dbReference type="GO" id="GO:0055075">
    <property type="term" value="P:potassium ion homeostasis"/>
    <property type="evidence" value="ECO:0007669"/>
    <property type="project" value="TreeGrafter"/>
</dbReference>
<dbReference type="GO" id="GO:0008511">
    <property type="term" value="F:sodium:potassium:chloride symporter activity"/>
    <property type="evidence" value="ECO:0007669"/>
    <property type="project" value="TreeGrafter"/>
</dbReference>
<comment type="subcellular location">
    <subcellularLocation>
        <location evidence="1">Membrane</location>
        <topology evidence="1">Multi-pass membrane protein</topology>
    </subcellularLocation>
</comment>
<keyword evidence="4" id="KW-0472">Membrane</keyword>
<keyword evidence="2" id="KW-0812">Transmembrane</keyword>
<reference evidence="6 7" key="1">
    <citation type="submission" date="2018-11" db="EMBL/GenBank/DDBJ databases">
        <authorList>
            <consortium name="Pathogen Informatics"/>
        </authorList>
    </citation>
    <scope>NUCLEOTIDE SEQUENCE [LARGE SCALE GENOMIC DNA]</scope>
</reference>